<gene>
    <name evidence="2" type="ORF">BRAN1462_LOCUS44197</name>
</gene>
<accession>A0A7S2PTJ6</accession>
<evidence type="ECO:0000313" key="2">
    <source>
        <dbReference type="EMBL" id="CAD9618843.1"/>
    </source>
</evidence>
<reference evidence="2" key="1">
    <citation type="submission" date="2021-01" db="EMBL/GenBank/DDBJ databases">
        <authorList>
            <person name="Corre E."/>
            <person name="Pelletier E."/>
            <person name="Niang G."/>
            <person name="Scheremetjew M."/>
            <person name="Finn R."/>
            <person name="Kale V."/>
            <person name="Holt S."/>
            <person name="Cochrane G."/>
            <person name="Meng A."/>
            <person name="Brown T."/>
            <person name="Cohen L."/>
        </authorList>
    </citation>
    <scope>NUCLEOTIDE SEQUENCE</scope>
    <source>
        <strain evidence="2">RCC3387</strain>
    </source>
</reference>
<dbReference type="AlphaFoldDB" id="A0A7S2PTJ6"/>
<proteinExistence type="predicted"/>
<feature type="transmembrane region" description="Helical" evidence="1">
    <location>
        <begin position="215"/>
        <end position="237"/>
    </location>
</feature>
<evidence type="ECO:0000256" key="1">
    <source>
        <dbReference type="SAM" id="Phobius"/>
    </source>
</evidence>
<organism evidence="2">
    <name type="scientific">Zooxanthella nutricula</name>
    <dbReference type="NCBI Taxonomy" id="1333877"/>
    <lineage>
        <taxon>Eukaryota</taxon>
        <taxon>Sar</taxon>
        <taxon>Alveolata</taxon>
        <taxon>Dinophyceae</taxon>
        <taxon>Peridiniales</taxon>
        <taxon>Peridiniales incertae sedis</taxon>
        <taxon>Zooxanthella</taxon>
    </lineage>
</organism>
<name>A0A7S2PTJ6_9DINO</name>
<dbReference type="SUPFAM" id="SSF88697">
    <property type="entry name" value="PUA domain-like"/>
    <property type="match status" value="1"/>
</dbReference>
<protein>
    <submittedName>
        <fullName evidence="2">Uncharacterized protein</fullName>
    </submittedName>
</protein>
<sequence length="268" mass="29229">MLEYAVQGARRVAALDAAPGPFDEDARPMGVCLEIQHAEARNPHGRRRVRLLGKFRFWLVEAPRRHDEGFELGRCDAFFDEPLPPSELLAVQAEGEEGASPPAESAVEAAQLALCLLREQVSQLGEGGRHVFHSRFGDTPTLGVGQAVTSASLERLSFWLLGALVTDRAERQRWLGSVDTRARLVHCRDRLQAAGRRMVLNLPGAGSWMSPGQSAFGSLALLVAIVALLVAKAMGLFEGGGLRSLGIGLSRRAERNMEEAMVLQQLFR</sequence>
<dbReference type="EMBL" id="HBGW01069337">
    <property type="protein sequence ID" value="CAD9618843.1"/>
    <property type="molecule type" value="Transcribed_RNA"/>
</dbReference>
<dbReference type="InterPro" id="IPR015947">
    <property type="entry name" value="PUA-like_sf"/>
</dbReference>
<keyword evidence="1" id="KW-1133">Transmembrane helix</keyword>
<keyword evidence="1" id="KW-0472">Membrane</keyword>
<keyword evidence="1" id="KW-0812">Transmembrane</keyword>